<evidence type="ECO:0000313" key="2">
    <source>
        <dbReference type="EMBL" id="KAK9989748.1"/>
    </source>
</evidence>
<reference evidence="2 3" key="1">
    <citation type="submission" date="2024-01" db="EMBL/GenBank/DDBJ databases">
        <title>A telomere-to-telomere, gap-free genome of sweet tea (Lithocarpus litseifolius).</title>
        <authorList>
            <person name="Zhou J."/>
        </authorList>
    </citation>
    <scope>NUCLEOTIDE SEQUENCE [LARGE SCALE GENOMIC DNA]</scope>
    <source>
        <strain evidence="2">Zhou-2022a</strain>
        <tissue evidence="2">Leaf</tissue>
    </source>
</reference>
<comment type="caution">
    <text evidence="2">The sequence shown here is derived from an EMBL/GenBank/DDBJ whole genome shotgun (WGS) entry which is preliminary data.</text>
</comment>
<dbReference type="GO" id="GO:0004523">
    <property type="term" value="F:RNA-DNA hybrid ribonuclease activity"/>
    <property type="evidence" value="ECO:0007669"/>
    <property type="project" value="InterPro"/>
</dbReference>
<dbReference type="InterPro" id="IPR044730">
    <property type="entry name" value="RNase_H-like_dom_plant"/>
</dbReference>
<proteinExistence type="predicted"/>
<dbReference type="InterPro" id="IPR012337">
    <property type="entry name" value="RNaseH-like_sf"/>
</dbReference>
<organism evidence="2 3">
    <name type="scientific">Lithocarpus litseifolius</name>
    <dbReference type="NCBI Taxonomy" id="425828"/>
    <lineage>
        <taxon>Eukaryota</taxon>
        <taxon>Viridiplantae</taxon>
        <taxon>Streptophyta</taxon>
        <taxon>Embryophyta</taxon>
        <taxon>Tracheophyta</taxon>
        <taxon>Spermatophyta</taxon>
        <taxon>Magnoliopsida</taxon>
        <taxon>eudicotyledons</taxon>
        <taxon>Gunneridae</taxon>
        <taxon>Pentapetalae</taxon>
        <taxon>rosids</taxon>
        <taxon>fabids</taxon>
        <taxon>Fagales</taxon>
        <taxon>Fagaceae</taxon>
        <taxon>Lithocarpus</taxon>
    </lineage>
</organism>
<keyword evidence="3" id="KW-1185">Reference proteome</keyword>
<dbReference type="InterPro" id="IPR053151">
    <property type="entry name" value="RNase_H-like"/>
</dbReference>
<gene>
    <name evidence="2" type="ORF">SO802_029987</name>
</gene>
<sequence length="281" mass="31042">MLRDCPLVRQVWDSLIPPSVLNSFYGLPLVNWLRYNCVSNACSQLGISWNVVFSFGVWSIWLHRNKVVFKDNNPPKLNNHEVITKAAEFVFLGVNARKVRVKTIIQVRWIPPPVQWVKLNSDGSSLGNPGRAGGGGVIRNADGKWIKGYARAIGNTTSVAAELWALRDGIQLCLELNLTAVIIELDALVVIDLLRNTNQNPNGINNLVADCREGLARIPRVQIQHCYREANKCADALARRGALLPCNFRVFESPPADVALLLSLDDAGILYERSIAPGSVV</sequence>
<dbReference type="SUPFAM" id="SSF53098">
    <property type="entry name" value="Ribonuclease H-like"/>
    <property type="match status" value="1"/>
</dbReference>
<dbReference type="GO" id="GO:0003676">
    <property type="term" value="F:nucleic acid binding"/>
    <property type="evidence" value="ECO:0007669"/>
    <property type="project" value="InterPro"/>
</dbReference>
<dbReference type="EMBL" id="JAZDWU010000010">
    <property type="protein sequence ID" value="KAK9989748.1"/>
    <property type="molecule type" value="Genomic_DNA"/>
</dbReference>
<dbReference type="Gene3D" id="3.30.420.10">
    <property type="entry name" value="Ribonuclease H-like superfamily/Ribonuclease H"/>
    <property type="match status" value="1"/>
</dbReference>
<dbReference type="InterPro" id="IPR002156">
    <property type="entry name" value="RNaseH_domain"/>
</dbReference>
<dbReference type="PROSITE" id="PS50879">
    <property type="entry name" value="RNASE_H_1"/>
    <property type="match status" value="1"/>
</dbReference>
<name>A0AAW2BWV4_9ROSI</name>
<dbReference type="Proteomes" id="UP001459277">
    <property type="component" value="Unassembled WGS sequence"/>
</dbReference>
<dbReference type="Pfam" id="PF13456">
    <property type="entry name" value="RVT_3"/>
    <property type="match status" value="1"/>
</dbReference>
<evidence type="ECO:0000259" key="1">
    <source>
        <dbReference type="PROSITE" id="PS50879"/>
    </source>
</evidence>
<evidence type="ECO:0000313" key="3">
    <source>
        <dbReference type="Proteomes" id="UP001459277"/>
    </source>
</evidence>
<accession>A0AAW2BWV4</accession>
<dbReference type="PANTHER" id="PTHR47723:SF19">
    <property type="entry name" value="POLYNUCLEOTIDYL TRANSFERASE, RIBONUCLEASE H-LIKE SUPERFAMILY PROTEIN"/>
    <property type="match status" value="1"/>
</dbReference>
<dbReference type="CDD" id="cd06222">
    <property type="entry name" value="RNase_H_like"/>
    <property type="match status" value="1"/>
</dbReference>
<dbReference type="AlphaFoldDB" id="A0AAW2BWV4"/>
<feature type="domain" description="RNase H type-1" evidence="1">
    <location>
        <begin position="113"/>
        <end position="243"/>
    </location>
</feature>
<dbReference type="PANTHER" id="PTHR47723">
    <property type="entry name" value="OS05G0353850 PROTEIN"/>
    <property type="match status" value="1"/>
</dbReference>
<protein>
    <recommendedName>
        <fullName evidence="1">RNase H type-1 domain-containing protein</fullName>
    </recommendedName>
</protein>
<dbReference type="InterPro" id="IPR036397">
    <property type="entry name" value="RNaseH_sf"/>
</dbReference>